<comment type="caution">
    <text evidence="1">The sequence shown here is derived from an EMBL/GenBank/DDBJ whole genome shotgun (WGS) entry which is preliminary data.</text>
</comment>
<sequence length="183" mass="20309">MHHFGSSACSIVPVEEVEAPVLHHEKGDRQVSQSKLLPPDESQPHLAEIRMSSGHIQAYAFITICNRRTEEKNVKSNDVPTSCLSLHDSREHVRAMQASENAGLDSSIYVVSFCIAIKGETGSLSFHWTVDLEGALQNTKALKFQCSGIEQELGTYYFTESQIQALPVSGLKEVDHFNIKKLL</sequence>
<dbReference type="AlphaFoldDB" id="A0A176VVY7"/>
<keyword evidence="2" id="KW-1185">Reference proteome</keyword>
<accession>A0A176VVY7</accession>
<organism evidence="1 2">
    <name type="scientific">Marchantia polymorpha subsp. ruderalis</name>
    <dbReference type="NCBI Taxonomy" id="1480154"/>
    <lineage>
        <taxon>Eukaryota</taxon>
        <taxon>Viridiplantae</taxon>
        <taxon>Streptophyta</taxon>
        <taxon>Embryophyta</taxon>
        <taxon>Marchantiophyta</taxon>
        <taxon>Marchantiopsida</taxon>
        <taxon>Marchantiidae</taxon>
        <taxon>Marchantiales</taxon>
        <taxon>Marchantiaceae</taxon>
        <taxon>Marchantia</taxon>
    </lineage>
</organism>
<gene>
    <name evidence="1" type="ORF">AXG93_1052s1280</name>
</gene>
<reference evidence="1" key="1">
    <citation type="submission" date="2016-03" db="EMBL/GenBank/DDBJ databases">
        <title>Mechanisms controlling the formation of the plant cell surface in tip-growing cells are functionally conserved among land plants.</title>
        <authorList>
            <person name="Honkanen S."/>
            <person name="Jones V.A."/>
            <person name="Morieri G."/>
            <person name="Champion C."/>
            <person name="Hetherington A.J."/>
            <person name="Kelly S."/>
            <person name="Saint-Marcoux D."/>
            <person name="Proust H."/>
            <person name="Prescott H."/>
            <person name="Dolan L."/>
        </authorList>
    </citation>
    <scope>NUCLEOTIDE SEQUENCE [LARGE SCALE GENOMIC DNA]</scope>
    <source>
        <tissue evidence="1">Whole gametophyte</tissue>
    </source>
</reference>
<protein>
    <submittedName>
        <fullName evidence="1">Uncharacterized protein</fullName>
    </submittedName>
</protein>
<name>A0A176VVY7_MARPO</name>
<proteinExistence type="predicted"/>
<evidence type="ECO:0000313" key="2">
    <source>
        <dbReference type="Proteomes" id="UP000077202"/>
    </source>
</evidence>
<dbReference type="EMBL" id="LVLJ01002657">
    <property type="protein sequence ID" value="OAE24305.1"/>
    <property type="molecule type" value="Genomic_DNA"/>
</dbReference>
<dbReference type="Proteomes" id="UP000077202">
    <property type="component" value="Unassembled WGS sequence"/>
</dbReference>
<evidence type="ECO:0000313" key="1">
    <source>
        <dbReference type="EMBL" id="OAE24305.1"/>
    </source>
</evidence>